<name>A0A0F9E160_9ZZZZ</name>
<evidence type="ECO:0000256" key="5">
    <source>
        <dbReference type="SAM" id="Phobius"/>
    </source>
</evidence>
<evidence type="ECO:0000256" key="4">
    <source>
        <dbReference type="ARBA" id="ARBA00023136"/>
    </source>
</evidence>
<dbReference type="InterPro" id="IPR026841">
    <property type="entry name" value="Aur1/Ipt1"/>
</dbReference>
<feature type="transmembrane region" description="Helical" evidence="5">
    <location>
        <begin position="26"/>
        <end position="46"/>
    </location>
</feature>
<gene>
    <name evidence="7" type="ORF">LCGC14_2211540</name>
</gene>
<dbReference type="PANTHER" id="PTHR31310:SF7">
    <property type="entry name" value="PA-PHOSPHATASE RELATED-FAMILY PROTEIN DDB_G0268928"/>
    <property type="match status" value="1"/>
</dbReference>
<evidence type="ECO:0000256" key="1">
    <source>
        <dbReference type="ARBA" id="ARBA00004141"/>
    </source>
</evidence>
<evidence type="ECO:0000256" key="2">
    <source>
        <dbReference type="ARBA" id="ARBA00022692"/>
    </source>
</evidence>
<dbReference type="CDD" id="cd03386">
    <property type="entry name" value="PAP2_Aur1_like"/>
    <property type="match status" value="1"/>
</dbReference>
<proteinExistence type="predicted"/>
<feature type="transmembrane region" description="Helical" evidence="5">
    <location>
        <begin position="122"/>
        <end position="140"/>
    </location>
</feature>
<comment type="caution">
    <text evidence="7">The sequence shown here is derived from an EMBL/GenBank/DDBJ whole genome shotgun (WGS) entry which is preliminary data.</text>
</comment>
<feature type="transmembrane region" description="Helical" evidence="5">
    <location>
        <begin position="217"/>
        <end position="237"/>
    </location>
</feature>
<dbReference type="GO" id="GO:0016020">
    <property type="term" value="C:membrane"/>
    <property type="evidence" value="ECO:0007669"/>
    <property type="project" value="UniProtKB-SubCell"/>
</dbReference>
<feature type="transmembrane region" description="Helical" evidence="5">
    <location>
        <begin position="243"/>
        <end position="264"/>
    </location>
</feature>
<keyword evidence="3 5" id="KW-1133">Transmembrane helix</keyword>
<feature type="transmembrane region" description="Helical" evidence="5">
    <location>
        <begin position="91"/>
        <end position="110"/>
    </location>
</feature>
<sequence>MSEAHSTRRNRPLWGRFLGMFSRRDLVEALVVAVAFLLYFAVRGAVIDRPETAYRHALDVIDAERYLGIFWEDNMNAWIKGRQFLAQTANIVYFWLHFPLIIVFGLYLYYGQRNKYTLMRDAFLTSGAIALIIYWLYPVAPPWALNELAVGDFGFDPGAPSYVTGFFDTMEAYLGYGYQAQSTRAFVNPYAAMPSLHFGWDLLLGIGIVWASWRQPWMWLALPIGIFLPLSQIPAITATANHFFLDAAAGAVVALMGFPLALALRRWVYPPLIGALERSPWPALRGWLPADTGDSGEVGPQAGISD</sequence>
<protein>
    <recommendedName>
        <fullName evidence="6">Inositolphosphotransferase Aur1/Ipt1 domain-containing protein</fullName>
    </recommendedName>
</protein>
<evidence type="ECO:0000259" key="6">
    <source>
        <dbReference type="Pfam" id="PF14378"/>
    </source>
</evidence>
<organism evidence="7">
    <name type="scientific">marine sediment metagenome</name>
    <dbReference type="NCBI Taxonomy" id="412755"/>
    <lineage>
        <taxon>unclassified sequences</taxon>
        <taxon>metagenomes</taxon>
        <taxon>ecological metagenomes</taxon>
    </lineage>
</organism>
<comment type="subcellular location">
    <subcellularLocation>
        <location evidence="1">Membrane</location>
        <topology evidence="1">Multi-pass membrane protein</topology>
    </subcellularLocation>
</comment>
<dbReference type="EMBL" id="LAZR01029358">
    <property type="protein sequence ID" value="KKL59816.1"/>
    <property type="molecule type" value="Genomic_DNA"/>
</dbReference>
<reference evidence="7" key="1">
    <citation type="journal article" date="2015" name="Nature">
        <title>Complex archaea that bridge the gap between prokaryotes and eukaryotes.</title>
        <authorList>
            <person name="Spang A."/>
            <person name="Saw J.H."/>
            <person name="Jorgensen S.L."/>
            <person name="Zaremba-Niedzwiedzka K."/>
            <person name="Martijn J."/>
            <person name="Lind A.E."/>
            <person name="van Eijk R."/>
            <person name="Schleper C."/>
            <person name="Guy L."/>
            <person name="Ettema T.J."/>
        </authorList>
    </citation>
    <scope>NUCLEOTIDE SEQUENCE</scope>
</reference>
<evidence type="ECO:0000313" key="7">
    <source>
        <dbReference type="EMBL" id="KKL59816.1"/>
    </source>
</evidence>
<dbReference type="AlphaFoldDB" id="A0A0F9E160"/>
<dbReference type="InterPro" id="IPR052185">
    <property type="entry name" value="IPC_Synthase-Related"/>
</dbReference>
<keyword evidence="4 5" id="KW-0472">Membrane</keyword>
<accession>A0A0F9E160</accession>
<feature type="domain" description="Inositolphosphotransferase Aur1/Ipt1" evidence="6">
    <location>
        <begin position="59"/>
        <end position="259"/>
    </location>
</feature>
<feature type="transmembrane region" description="Helical" evidence="5">
    <location>
        <begin position="190"/>
        <end position="210"/>
    </location>
</feature>
<evidence type="ECO:0000256" key="3">
    <source>
        <dbReference type="ARBA" id="ARBA00022989"/>
    </source>
</evidence>
<keyword evidence="2 5" id="KW-0812">Transmembrane</keyword>
<dbReference type="Pfam" id="PF14378">
    <property type="entry name" value="PAP2_3"/>
    <property type="match status" value="1"/>
</dbReference>
<dbReference type="PANTHER" id="PTHR31310">
    <property type="match status" value="1"/>
</dbReference>